<dbReference type="Pfam" id="PF00356">
    <property type="entry name" value="LacI"/>
    <property type="match status" value="1"/>
</dbReference>
<dbReference type="PROSITE" id="PS50932">
    <property type="entry name" value="HTH_LACI_2"/>
    <property type="match status" value="1"/>
</dbReference>
<evidence type="ECO:0000259" key="5">
    <source>
        <dbReference type="PROSITE" id="PS50932"/>
    </source>
</evidence>
<feature type="domain" description="HTH lacI-type" evidence="5">
    <location>
        <begin position="2"/>
        <end position="58"/>
    </location>
</feature>
<dbReference type="eggNOG" id="COG1609">
    <property type="taxonomic scope" value="Bacteria"/>
</dbReference>
<keyword evidence="4" id="KW-0804">Transcription</keyword>
<dbReference type="OrthoDB" id="9798934at2"/>
<organism evidence="6 7">
    <name type="scientific">Bifidobacterium cuniculi</name>
    <dbReference type="NCBI Taxonomy" id="1688"/>
    <lineage>
        <taxon>Bacteria</taxon>
        <taxon>Bacillati</taxon>
        <taxon>Actinomycetota</taxon>
        <taxon>Actinomycetes</taxon>
        <taxon>Bifidobacteriales</taxon>
        <taxon>Bifidobacteriaceae</taxon>
        <taxon>Bifidobacterium</taxon>
    </lineage>
</organism>
<dbReference type="SMART" id="SM00354">
    <property type="entry name" value="HTH_LACI"/>
    <property type="match status" value="1"/>
</dbReference>
<dbReference type="InterPro" id="IPR010982">
    <property type="entry name" value="Lambda_DNA-bd_dom_sf"/>
</dbReference>
<evidence type="ECO:0000313" key="7">
    <source>
        <dbReference type="Proteomes" id="UP000029067"/>
    </source>
</evidence>
<proteinExistence type="predicted"/>
<protein>
    <submittedName>
        <fullName evidence="6">LacI family transcriptional regulator</fullName>
    </submittedName>
</protein>
<dbReference type="EMBL" id="JGYV01000015">
    <property type="protein sequence ID" value="KFI61470.1"/>
    <property type="molecule type" value="Genomic_DNA"/>
</dbReference>
<gene>
    <name evidence="6" type="ORF">BCUN_1680</name>
</gene>
<evidence type="ECO:0000313" key="6">
    <source>
        <dbReference type="EMBL" id="KFI61470.1"/>
    </source>
</evidence>
<dbReference type="SUPFAM" id="SSF53822">
    <property type="entry name" value="Periplasmic binding protein-like I"/>
    <property type="match status" value="1"/>
</dbReference>
<dbReference type="AlphaFoldDB" id="A0A087ARS0"/>
<keyword evidence="2" id="KW-0805">Transcription regulation</keyword>
<dbReference type="InterPro" id="IPR001761">
    <property type="entry name" value="Peripla_BP/Lac1_sug-bd_dom"/>
</dbReference>
<dbReference type="PANTHER" id="PTHR30146:SF148">
    <property type="entry name" value="HTH-TYPE TRANSCRIPTIONAL REPRESSOR PURR-RELATED"/>
    <property type="match status" value="1"/>
</dbReference>
<dbReference type="Gene3D" id="3.40.50.2300">
    <property type="match status" value="2"/>
</dbReference>
<keyword evidence="7" id="KW-1185">Reference proteome</keyword>
<dbReference type="InterPro" id="IPR000843">
    <property type="entry name" value="HTH_LacI"/>
</dbReference>
<dbReference type="RefSeq" id="WP_033514739.1">
    <property type="nucleotide sequence ID" value="NZ_JGYV01000015.1"/>
</dbReference>
<dbReference type="Pfam" id="PF00532">
    <property type="entry name" value="Peripla_BP_1"/>
    <property type="match status" value="1"/>
</dbReference>
<comment type="caution">
    <text evidence="6">The sequence shown here is derived from an EMBL/GenBank/DDBJ whole genome shotgun (WGS) entry which is preliminary data.</text>
</comment>
<evidence type="ECO:0000256" key="4">
    <source>
        <dbReference type="ARBA" id="ARBA00023163"/>
    </source>
</evidence>
<evidence type="ECO:0000256" key="3">
    <source>
        <dbReference type="ARBA" id="ARBA00023125"/>
    </source>
</evidence>
<dbReference type="CDD" id="cd06288">
    <property type="entry name" value="PBP1_sucrose_transcription_regulator"/>
    <property type="match status" value="1"/>
</dbReference>
<reference evidence="6 7" key="1">
    <citation type="submission" date="2014-03" db="EMBL/GenBank/DDBJ databases">
        <title>Genomics of Bifidobacteria.</title>
        <authorList>
            <person name="Ventura M."/>
            <person name="Milani C."/>
            <person name="Lugli G.A."/>
        </authorList>
    </citation>
    <scope>NUCLEOTIDE SEQUENCE [LARGE SCALE GENOMIC DNA]</scope>
    <source>
        <strain evidence="6 7">LMG 10738</strain>
    </source>
</reference>
<dbReference type="Gene3D" id="1.10.260.40">
    <property type="entry name" value="lambda repressor-like DNA-binding domains"/>
    <property type="match status" value="1"/>
</dbReference>
<name>A0A087ARS0_9BIFI</name>
<dbReference type="GO" id="GO:0000976">
    <property type="term" value="F:transcription cis-regulatory region binding"/>
    <property type="evidence" value="ECO:0007669"/>
    <property type="project" value="TreeGrafter"/>
</dbReference>
<evidence type="ECO:0000256" key="2">
    <source>
        <dbReference type="ARBA" id="ARBA00023015"/>
    </source>
</evidence>
<dbReference type="Proteomes" id="UP000029067">
    <property type="component" value="Unassembled WGS sequence"/>
</dbReference>
<accession>A0A087ARS0</accession>
<dbReference type="CDD" id="cd01392">
    <property type="entry name" value="HTH_LacI"/>
    <property type="match status" value="1"/>
</dbReference>
<dbReference type="PROSITE" id="PS00356">
    <property type="entry name" value="HTH_LACI_1"/>
    <property type="match status" value="1"/>
</dbReference>
<evidence type="ECO:0000256" key="1">
    <source>
        <dbReference type="ARBA" id="ARBA00022491"/>
    </source>
</evidence>
<keyword evidence="3" id="KW-0238">DNA-binding</keyword>
<keyword evidence="1" id="KW-0678">Repressor</keyword>
<dbReference type="PANTHER" id="PTHR30146">
    <property type="entry name" value="LACI-RELATED TRANSCRIPTIONAL REPRESSOR"/>
    <property type="match status" value="1"/>
</dbReference>
<dbReference type="InterPro" id="IPR028082">
    <property type="entry name" value="Peripla_BP_I"/>
</dbReference>
<sequence>MTTMKDIALRTGVSVSTVSLVLNGRDRGRVKPQIADRVHAVARELDYLPNAAARSLRTNRSQMLGFVSMEVATTPYAGGIILGAQEAASEAGYVLATVSADGAVDLDQEIGSLMRHGVDGFLFSTMSNRVSDIPDSLAEHPLVLADTVDAQGRFPAIVPDEFRIGHDATTRLARAGLTRIAYVGCTAPMVAQEGRLRGYRQALEDAGLPYDAALVCDVLYNDGALARVERLFDEARPDGVFCFNDSRAWYVYECAARRGLTIGKDVSVVGVDNHPVVSETFSPQLTTIALPHYEMGYWAASKLISMIDPDAGAGTQWPHTTAPIPPLDAPEPVRIHCTLLERNSVRA</sequence>
<dbReference type="SUPFAM" id="SSF47413">
    <property type="entry name" value="lambda repressor-like DNA-binding domains"/>
    <property type="match status" value="1"/>
</dbReference>
<dbReference type="GO" id="GO:0003700">
    <property type="term" value="F:DNA-binding transcription factor activity"/>
    <property type="evidence" value="ECO:0007669"/>
    <property type="project" value="TreeGrafter"/>
</dbReference>
<dbReference type="STRING" id="1688.BCUN_1680"/>